<organism evidence="2 3">
    <name type="scientific">Streptomyces bottropensis ATCC 25435</name>
    <dbReference type="NCBI Taxonomy" id="1054862"/>
    <lineage>
        <taxon>Bacteria</taxon>
        <taxon>Bacillati</taxon>
        <taxon>Actinomycetota</taxon>
        <taxon>Actinomycetes</taxon>
        <taxon>Kitasatosporales</taxon>
        <taxon>Streptomycetaceae</taxon>
        <taxon>Streptomyces</taxon>
    </lineage>
</organism>
<protein>
    <submittedName>
        <fullName evidence="2">Uncharacterized protein</fullName>
    </submittedName>
</protein>
<proteinExistence type="predicted"/>
<dbReference type="Proteomes" id="UP000030760">
    <property type="component" value="Unassembled WGS sequence"/>
</dbReference>
<evidence type="ECO:0000313" key="3">
    <source>
        <dbReference type="Proteomes" id="UP000030760"/>
    </source>
</evidence>
<evidence type="ECO:0000256" key="1">
    <source>
        <dbReference type="SAM" id="MobiDB-lite"/>
    </source>
</evidence>
<feature type="region of interest" description="Disordered" evidence="1">
    <location>
        <begin position="1"/>
        <end position="41"/>
    </location>
</feature>
<gene>
    <name evidence="2" type="ORF">SBD_1424</name>
</gene>
<dbReference type="AlphaFoldDB" id="M3DK74"/>
<reference evidence="3" key="1">
    <citation type="journal article" date="2013" name="Genome Announc.">
        <title>Draft Genome Sequence of Streptomyces bottropensis ATCC 25435, a Bottromycin-Producing Actinomycete.</title>
        <authorList>
            <person name="Zhang H."/>
            <person name="Zhou W."/>
            <person name="Zhuang Y."/>
            <person name="Liang X."/>
            <person name="Liu T."/>
        </authorList>
    </citation>
    <scope>NUCLEOTIDE SEQUENCE [LARGE SCALE GENOMIC DNA]</scope>
    <source>
        <strain evidence="3">ATCC 25435</strain>
    </source>
</reference>
<evidence type="ECO:0000313" key="2">
    <source>
        <dbReference type="EMBL" id="EMF57262.1"/>
    </source>
</evidence>
<accession>M3DK74</accession>
<sequence length="41" mass="4132">MTGVGRRIGSDSDDQRPSAPSAAINGNQQPSVVKGTEPHGG</sequence>
<name>M3DK74_9ACTN</name>
<dbReference type="EMBL" id="KB405057">
    <property type="protein sequence ID" value="EMF57262.1"/>
    <property type="molecule type" value="Genomic_DNA"/>
</dbReference>